<dbReference type="EMBL" id="CAJVQB010100683">
    <property type="protein sequence ID" value="CAG8850361.1"/>
    <property type="molecule type" value="Genomic_DNA"/>
</dbReference>
<feature type="non-terminal residue" evidence="2">
    <location>
        <position position="55"/>
    </location>
</feature>
<name>A0ABN7X9K5_GIGMA</name>
<keyword evidence="3" id="KW-1185">Reference proteome</keyword>
<feature type="compositionally biased region" description="Polar residues" evidence="1">
    <location>
        <begin position="1"/>
        <end position="15"/>
    </location>
</feature>
<evidence type="ECO:0000256" key="1">
    <source>
        <dbReference type="SAM" id="MobiDB-lite"/>
    </source>
</evidence>
<dbReference type="Proteomes" id="UP000789901">
    <property type="component" value="Unassembled WGS sequence"/>
</dbReference>
<reference evidence="2 3" key="1">
    <citation type="submission" date="2021-06" db="EMBL/GenBank/DDBJ databases">
        <authorList>
            <person name="Kallberg Y."/>
            <person name="Tangrot J."/>
            <person name="Rosling A."/>
        </authorList>
    </citation>
    <scope>NUCLEOTIDE SEQUENCE [LARGE SCALE GENOMIC DNA]</scope>
    <source>
        <strain evidence="2 3">120-4 pot B 10/14</strain>
    </source>
</reference>
<feature type="region of interest" description="Disordered" evidence="1">
    <location>
        <begin position="1"/>
        <end position="45"/>
    </location>
</feature>
<gene>
    <name evidence="2" type="ORF">GMARGA_LOCUS40176</name>
</gene>
<organism evidence="2 3">
    <name type="scientific">Gigaspora margarita</name>
    <dbReference type="NCBI Taxonomy" id="4874"/>
    <lineage>
        <taxon>Eukaryota</taxon>
        <taxon>Fungi</taxon>
        <taxon>Fungi incertae sedis</taxon>
        <taxon>Mucoromycota</taxon>
        <taxon>Glomeromycotina</taxon>
        <taxon>Glomeromycetes</taxon>
        <taxon>Diversisporales</taxon>
        <taxon>Gigasporaceae</taxon>
        <taxon>Gigaspora</taxon>
    </lineage>
</organism>
<sequence length="55" mass="6049">SVQSEGGPESSSKKVSLSDMKDISKKQYQRGQQSPNKQRHIHGRSVAVVANHCLD</sequence>
<feature type="non-terminal residue" evidence="2">
    <location>
        <position position="1"/>
    </location>
</feature>
<comment type="caution">
    <text evidence="2">The sequence shown here is derived from an EMBL/GenBank/DDBJ whole genome shotgun (WGS) entry which is preliminary data.</text>
</comment>
<evidence type="ECO:0000313" key="3">
    <source>
        <dbReference type="Proteomes" id="UP000789901"/>
    </source>
</evidence>
<accession>A0ABN7X9K5</accession>
<proteinExistence type="predicted"/>
<evidence type="ECO:0000313" key="2">
    <source>
        <dbReference type="EMBL" id="CAG8850361.1"/>
    </source>
</evidence>
<protein>
    <submittedName>
        <fullName evidence="2">35278_t:CDS:1</fullName>
    </submittedName>
</protein>